<feature type="compositionally biased region" description="Basic and acidic residues" evidence="1">
    <location>
        <begin position="122"/>
        <end position="134"/>
    </location>
</feature>
<accession>A0A9D4VA75</accession>
<dbReference type="Proteomes" id="UP000886520">
    <property type="component" value="Chromosome 2"/>
</dbReference>
<dbReference type="EMBL" id="JABFUD020000003">
    <property type="protein sequence ID" value="KAI5082310.1"/>
    <property type="molecule type" value="Genomic_DNA"/>
</dbReference>
<gene>
    <name evidence="2" type="ORF">GOP47_0002053</name>
</gene>
<comment type="caution">
    <text evidence="2">The sequence shown here is derived from an EMBL/GenBank/DDBJ whole genome shotgun (WGS) entry which is preliminary data.</text>
</comment>
<dbReference type="AlphaFoldDB" id="A0A9D4VA75"/>
<feature type="region of interest" description="Disordered" evidence="1">
    <location>
        <begin position="108"/>
        <end position="134"/>
    </location>
</feature>
<name>A0A9D4VA75_ADICA</name>
<evidence type="ECO:0000256" key="1">
    <source>
        <dbReference type="SAM" id="MobiDB-lite"/>
    </source>
</evidence>
<sequence>MVEAMQVTLRCANEIEMTVTSSYITLLPLLIKDLHLLLRSLIRRRPLRFTASVSTAFAIRSSQAVCCVGLDGCEYFSPSEAALKAAQGNQNGSFFEKLKRFVVPFQQDKSKQSETPNGISEVQKHSEGNSNEDQMHWFTEKPGEIISVTNGVHKVYSNPPNKMRITDEVRV</sequence>
<proteinExistence type="predicted"/>
<evidence type="ECO:0000313" key="2">
    <source>
        <dbReference type="EMBL" id="KAI5082310.1"/>
    </source>
</evidence>
<dbReference type="OrthoDB" id="782148at2759"/>
<reference evidence="2" key="1">
    <citation type="submission" date="2021-01" db="EMBL/GenBank/DDBJ databases">
        <title>Adiantum capillus-veneris genome.</title>
        <authorList>
            <person name="Fang Y."/>
            <person name="Liao Q."/>
        </authorList>
    </citation>
    <scope>NUCLEOTIDE SEQUENCE</scope>
    <source>
        <strain evidence="2">H3</strain>
        <tissue evidence="2">Leaf</tissue>
    </source>
</reference>
<evidence type="ECO:0000313" key="3">
    <source>
        <dbReference type="Proteomes" id="UP000886520"/>
    </source>
</evidence>
<organism evidence="2 3">
    <name type="scientific">Adiantum capillus-veneris</name>
    <name type="common">Maidenhair fern</name>
    <dbReference type="NCBI Taxonomy" id="13818"/>
    <lineage>
        <taxon>Eukaryota</taxon>
        <taxon>Viridiplantae</taxon>
        <taxon>Streptophyta</taxon>
        <taxon>Embryophyta</taxon>
        <taxon>Tracheophyta</taxon>
        <taxon>Polypodiopsida</taxon>
        <taxon>Polypodiidae</taxon>
        <taxon>Polypodiales</taxon>
        <taxon>Pteridineae</taxon>
        <taxon>Pteridaceae</taxon>
        <taxon>Vittarioideae</taxon>
        <taxon>Adiantum</taxon>
    </lineage>
</organism>
<protein>
    <submittedName>
        <fullName evidence="2">Uncharacterized protein</fullName>
    </submittedName>
</protein>
<keyword evidence="3" id="KW-1185">Reference proteome</keyword>